<evidence type="ECO:0000313" key="2">
    <source>
        <dbReference type="EMBL" id="MDF2261103.1"/>
    </source>
</evidence>
<feature type="domain" description="Recombinase" evidence="1">
    <location>
        <begin position="2"/>
        <end position="67"/>
    </location>
</feature>
<dbReference type="InterPro" id="IPR038109">
    <property type="entry name" value="DNA_bind_recomb_sf"/>
</dbReference>
<dbReference type="RefSeq" id="WP_275822367.1">
    <property type="nucleotide sequence ID" value="NZ_BAAANM010000043.1"/>
</dbReference>
<name>A0ABT5ZBM0_9ACTN</name>
<reference evidence="2 3" key="1">
    <citation type="submission" date="2023-03" db="EMBL/GenBank/DDBJ databases">
        <title>Draft genome sequence of type strain Streptomyces ferralitis JCM 14344.</title>
        <authorList>
            <person name="Klaysubun C."/>
            <person name="Duangmal K."/>
        </authorList>
    </citation>
    <scope>NUCLEOTIDE SEQUENCE [LARGE SCALE GENOMIC DNA]</scope>
    <source>
        <strain evidence="2 3">JCM 14344</strain>
    </source>
</reference>
<dbReference type="Gene3D" id="3.90.1750.20">
    <property type="entry name" value="Putative Large Serine Recombinase, Chain B, Domain 2"/>
    <property type="match status" value="1"/>
</dbReference>
<dbReference type="InterPro" id="IPR011109">
    <property type="entry name" value="DNA_bind_recombinase_dom"/>
</dbReference>
<sequence length="170" mass="18927">MTNPRYTGHEVWNKQRKEEVLLDIEDVTLGHRTKTDPEQPDQWIWSATPVHEPLISHEEFTAAQAGIHTRRQTQPAERSPCTTSAALDAGSDPTLVTGWFTQTTAEITAAQQQLAALASATHAVLTAQQIHDMITALGDMTDRLLAAEPQRKGPIYEEFGFQLEYHGKRG</sequence>
<dbReference type="Pfam" id="PF07508">
    <property type="entry name" value="Recombinase"/>
    <property type="match status" value="1"/>
</dbReference>
<gene>
    <name evidence="2" type="ORF">P2L57_36915</name>
</gene>
<evidence type="ECO:0000313" key="3">
    <source>
        <dbReference type="Proteomes" id="UP001220022"/>
    </source>
</evidence>
<accession>A0ABT5ZBM0</accession>
<proteinExistence type="predicted"/>
<evidence type="ECO:0000259" key="1">
    <source>
        <dbReference type="Pfam" id="PF07508"/>
    </source>
</evidence>
<comment type="caution">
    <text evidence="2">The sequence shown here is derived from an EMBL/GenBank/DDBJ whole genome shotgun (WGS) entry which is preliminary data.</text>
</comment>
<dbReference type="EMBL" id="JARHTQ010000047">
    <property type="protein sequence ID" value="MDF2261103.1"/>
    <property type="molecule type" value="Genomic_DNA"/>
</dbReference>
<dbReference type="Proteomes" id="UP001220022">
    <property type="component" value="Unassembled WGS sequence"/>
</dbReference>
<keyword evidence="3" id="KW-1185">Reference proteome</keyword>
<protein>
    <submittedName>
        <fullName evidence="2">Recombinase family protein</fullName>
    </submittedName>
</protein>
<organism evidence="2 3">
    <name type="scientific">Streptantibioticus ferralitis</name>
    <dbReference type="NCBI Taxonomy" id="236510"/>
    <lineage>
        <taxon>Bacteria</taxon>
        <taxon>Bacillati</taxon>
        <taxon>Actinomycetota</taxon>
        <taxon>Actinomycetes</taxon>
        <taxon>Kitasatosporales</taxon>
        <taxon>Streptomycetaceae</taxon>
        <taxon>Streptantibioticus</taxon>
    </lineage>
</organism>